<proteinExistence type="predicted"/>
<evidence type="ECO:0000313" key="2">
    <source>
        <dbReference type="Proteomes" id="UP001732700"/>
    </source>
</evidence>
<accession>A0ACD6A2Q1</accession>
<sequence length="422" mass="46658">MAAPPSRYDSPPGIPDHLVEEILIRLPPDEPSCLLRASFACKTFRRAVSSPGFRRRFIELHRHQAPPLIGFLHNWEDERISRFVPTTSSPFSLAAPDLRSWQALDCRHGRALFLSKGQGTRELLLWEPTMGSQQRVPVPAAFQRGHPTAAVVCSVDGCDHRHCQGGPFRLVFVFQGPEVGDWAVTKACLYRSETGTWGGLTSCLYGIFDMTFTDYSSVLIGRSLLYFMSDGGTILQYDLSRHRLTGFDPPSYAHEQTFCLMRAKNGGLGVSAAFSTNLKLWSMEAIGETDARWIPSRLICIHKLLPISAPVDAKTRVSVLGFAEGANVIFVNTAAGLFSIELRSNRARKVCDDHDFCNLIPVVSFYTPVPHCEDKDLLLLNPSEDSGRLDGGEQEEKTVDLAHQSFNNGSNAIMEGDLASTS</sequence>
<dbReference type="Proteomes" id="UP001732700">
    <property type="component" value="Chromosome 7C"/>
</dbReference>
<protein>
    <submittedName>
        <fullName evidence="1">Uncharacterized protein</fullName>
    </submittedName>
</protein>
<reference evidence="1" key="2">
    <citation type="submission" date="2025-09" db="UniProtKB">
        <authorList>
            <consortium name="EnsemblPlants"/>
        </authorList>
    </citation>
    <scope>IDENTIFICATION</scope>
</reference>
<reference evidence="1" key="1">
    <citation type="submission" date="2021-05" db="EMBL/GenBank/DDBJ databases">
        <authorList>
            <person name="Scholz U."/>
            <person name="Mascher M."/>
            <person name="Fiebig A."/>
        </authorList>
    </citation>
    <scope>NUCLEOTIDE SEQUENCE [LARGE SCALE GENOMIC DNA]</scope>
</reference>
<organism evidence="1 2">
    <name type="scientific">Avena sativa</name>
    <name type="common">Oat</name>
    <dbReference type="NCBI Taxonomy" id="4498"/>
    <lineage>
        <taxon>Eukaryota</taxon>
        <taxon>Viridiplantae</taxon>
        <taxon>Streptophyta</taxon>
        <taxon>Embryophyta</taxon>
        <taxon>Tracheophyta</taxon>
        <taxon>Spermatophyta</taxon>
        <taxon>Magnoliopsida</taxon>
        <taxon>Liliopsida</taxon>
        <taxon>Poales</taxon>
        <taxon>Poaceae</taxon>
        <taxon>BOP clade</taxon>
        <taxon>Pooideae</taxon>
        <taxon>Poodae</taxon>
        <taxon>Poeae</taxon>
        <taxon>Poeae Chloroplast Group 1 (Aveneae type)</taxon>
        <taxon>Aveninae</taxon>
        <taxon>Avena</taxon>
    </lineage>
</organism>
<evidence type="ECO:0000313" key="1">
    <source>
        <dbReference type="EnsemblPlants" id="AVESA.00010b.r2.7CG0712070.1.CDS.1"/>
    </source>
</evidence>
<dbReference type="EnsemblPlants" id="AVESA.00010b.r2.7CG0712070.1">
    <property type="protein sequence ID" value="AVESA.00010b.r2.7CG0712070.1.CDS.1"/>
    <property type="gene ID" value="AVESA.00010b.r2.7CG0712070"/>
</dbReference>
<keyword evidence="2" id="KW-1185">Reference proteome</keyword>
<name>A0ACD6A2Q1_AVESA</name>